<keyword evidence="2" id="KW-1185">Reference proteome</keyword>
<organism evidence="1 2">
    <name type="scientific">Vibrio tritonius</name>
    <dbReference type="NCBI Taxonomy" id="1435069"/>
    <lineage>
        <taxon>Bacteria</taxon>
        <taxon>Pseudomonadati</taxon>
        <taxon>Pseudomonadota</taxon>
        <taxon>Gammaproteobacteria</taxon>
        <taxon>Vibrionales</taxon>
        <taxon>Vibrionaceae</taxon>
        <taxon>Vibrio</taxon>
    </lineage>
</organism>
<dbReference type="Proteomes" id="UP001199044">
    <property type="component" value="Unassembled WGS sequence"/>
</dbReference>
<evidence type="ECO:0000313" key="1">
    <source>
        <dbReference type="EMBL" id="MCA2018025.1"/>
    </source>
</evidence>
<dbReference type="RefSeq" id="WP_225251584.1">
    <property type="nucleotide sequence ID" value="NZ_JAIWIU010000139.1"/>
</dbReference>
<comment type="caution">
    <text evidence="1">The sequence shown here is derived from an EMBL/GenBank/DDBJ whole genome shotgun (WGS) entry which is preliminary data.</text>
</comment>
<evidence type="ECO:0000313" key="2">
    <source>
        <dbReference type="Proteomes" id="UP001199044"/>
    </source>
</evidence>
<evidence type="ECO:0008006" key="3">
    <source>
        <dbReference type="Google" id="ProtNLM"/>
    </source>
</evidence>
<sequence>MSEILLKNIFKMSQSGSIRMLKKIPVILSLVVISGCSTHNEASSSKFFVKKPVETNRLNSNGNLYSHTIEKGLYRLTEYFNNDGSLLKRSSYFLDPVKGINKKTESGRQLKFNGDGWVSSSYLKGRKYEFNNPEELGSFWVKPSRLTYGGRAVPAVTANDKYMAILYGEKKAQTDQYRIRFAVVNLEDNICKLEGYSGVASAKFGSESVELKKKCETFGITSAEVYTPSTDKDNTSALVGLSNKILHKVDEFYVEIDGEKIPFKIKGISNYLHSKREFDTTLFTY</sequence>
<dbReference type="EMBL" id="JAIWIU010000139">
    <property type="protein sequence ID" value="MCA2018025.1"/>
    <property type="molecule type" value="Genomic_DNA"/>
</dbReference>
<accession>A0ABS7YQR7</accession>
<protein>
    <recommendedName>
        <fullName evidence="3">Lipoprotein</fullName>
    </recommendedName>
</protein>
<name>A0ABS7YQR7_9VIBR</name>
<proteinExistence type="predicted"/>
<gene>
    <name evidence="1" type="ORF">LDJ79_18030</name>
</gene>
<reference evidence="2" key="1">
    <citation type="submission" date="2023-07" db="EMBL/GenBank/DDBJ databases">
        <title>Molecular identification of indigenous halophilic bacteria isolated from red sea cost, biodegradation of synthetic dyes and assessment of degraded metabolite toxicity.</title>
        <authorList>
            <person name="Chaieb K."/>
            <person name="Altayb H.N."/>
        </authorList>
    </citation>
    <scope>NUCLEOTIDE SEQUENCE [LARGE SCALE GENOMIC DNA]</scope>
    <source>
        <strain evidence="2">K20</strain>
    </source>
</reference>